<gene>
    <name evidence="10" type="primary">nad3</name>
</gene>
<evidence type="ECO:0000256" key="5">
    <source>
        <dbReference type="ARBA" id="ARBA00022692"/>
    </source>
</evidence>
<evidence type="ECO:0000256" key="7">
    <source>
        <dbReference type="ARBA" id="ARBA00023136"/>
    </source>
</evidence>
<keyword evidence="7 9" id="KW-0472">Membrane</keyword>
<proteinExistence type="inferred from homology"/>
<feature type="transmembrane region" description="Helical" evidence="9">
    <location>
        <begin position="85"/>
        <end position="105"/>
    </location>
</feature>
<dbReference type="PANTHER" id="PTHR11058:SF9">
    <property type="entry name" value="NADH-UBIQUINONE OXIDOREDUCTASE CHAIN 3"/>
    <property type="match status" value="1"/>
</dbReference>
<accession>A0A344A224</accession>
<evidence type="ECO:0000256" key="1">
    <source>
        <dbReference type="ARBA" id="ARBA00004370"/>
    </source>
</evidence>
<keyword evidence="5 9" id="KW-0812">Transmembrane</keyword>
<protein>
    <recommendedName>
        <fullName evidence="3 9">NADH-ubiquinone oxidoreductase chain 3</fullName>
        <ecNumber evidence="9">7.1.1.2</ecNumber>
    </recommendedName>
</protein>
<keyword evidence="9" id="KW-0249">Electron transport</keyword>
<keyword evidence="9" id="KW-0679">Respiratory chain</keyword>
<comment type="similarity">
    <text evidence="2 9">Belongs to the complex I subunit 3 family.</text>
</comment>
<dbReference type="AlphaFoldDB" id="A0A344A224"/>
<dbReference type="PANTHER" id="PTHR11058">
    <property type="entry name" value="NADH-UBIQUINONE OXIDOREDUCTASE CHAIN 3"/>
    <property type="match status" value="1"/>
</dbReference>
<evidence type="ECO:0000313" key="10">
    <source>
        <dbReference type="EMBL" id="AWU48815.1"/>
    </source>
</evidence>
<reference evidence="10" key="1">
    <citation type="submission" date="2018-02" db="EMBL/GenBank/DDBJ databases">
        <title>Resolving the psyllid tree of life: Phylogenomic analysis of the superfamily Psylloidea (Hemiptera).</title>
        <authorList>
            <person name="Percy D.M."/>
            <person name="Sveinsson S."/>
            <person name="Lemmon A.R."/>
            <person name="Lemmon E.M."/>
            <person name="Ouvrard D."/>
            <person name="Burckhardt D."/>
        </authorList>
    </citation>
    <scope>NUCLEOTIDE SEQUENCE</scope>
    <source>
        <strain evidence="10">DP1.ctg007_circ</strain>
    </source>
</reference>
<organism evidence="10">
    <name type="scientific">Acizzia uncatoides</name>
    <name type="common">Acacia psyllid</name>
    <dbReference type="NCBI Taxonomy" id="121830"/>
    <lineage>
        <taxon>Eukaryota</taxon>
        <taxon>Metazoa</taxon>
        <taxon>Ecdysozoa</taxon>
        <taxon>Arthropoda</taxon>
        <taxon>Hexapoda</taxon>
        <taxon>Insecta</taxon>
        <taxon>Pterygota</taxon>
        <taxon>Neoptera</taxon>
        <taxon>Paraneoptera</taxon>
        <taxon>Hemiptera</taxon>
        <taxon>Sternorrhyncha</taxon>
        <taxon>Psylloidea</taxon>
        <taxon>Psyllidae</taxon>
        <taxon>Acizziinae</taxon>
        <taxon>Acizzia</taxon>
    </lineage>
</organism>
<dbReference type="EMBL" id="MG989217">
    <property type="protein sequence ID" value="AWU48815.1"/>
    <property type="molecule type" value="Genomic_DNA"/>
</dbReference>
<evidence type="ECO:0000256" key="6">
    <source>
        <dbReference type="ARBA" id="ARBA00022989"/>
    </source>
</evidence>
<sequence>MFIVLFSLILLMILTLAINIIPLINIHKKMDREKASPFECGFDPFSKPRIAFSIHFFCISLMFLVFDIEITLILPLPMVSSEMLLINWISSSLTLFSILITGLFMEWKEGSMNWL</sequence>
<dbReference type="EC" id="7.1.1.2" evidence="9"/>
<dbReference type="GO" id="GO:0008137">
    <property type="term" value="F:NADH dehydrogenase (ubiquinone) activity"/>
    <property type="evidence" value="ECO:0007669"/>
    <property type="project" value="UniProtKB-UniRule"/>
</dbReference>
<keyword evidence="9 10" id="KW-0496">Mitochondrion</keyword>
<comment type="catalytic activity">
    <reaction evidence="8 9">
        <text>a ubiquinone + NADH + 5 H(+)(in) = a ubiquinol + NAD(+) + 4 H(+)(out)</text>
        <dbReference type="Rhea" id="RHEA:29091"/>
        <dbReference type="Rhea" id="RHEA-COMP:9565"/>
        <dbReference type="Rhea" id="RHEA-COMP:9566"/>
        <dbReference type="ChEBI" id="CHEBI:15378"/>
        <dbReference type="ChEBI" id="CHEBI:16389"/>
        <dbReference type="ChEBI" id="CHEBI:17976"/>
        <dbReference type="ChEBI" id="CHEBI:57540"/>
        <dbReference type="ChEBI" id="CHEBI:57945"/>
        <dbReference type="EC" id="7.1.1.2"/>
    </reaction>
</comment>
<evidence type="ECO:0000256" key="8">
    <source>
        <dbReference type="ARBA" id="ARBA00049551"/>
    </source>
</evidence>
<geneLocation type="mitochondrion" evidence="10"/>
<evidence type="ECO:0000256" key="3">
    <source>
        <dbReference type="ARBA" id="ARBA00021007"/>
    </source>
</evidence>
<keyword evidence="4 9" id="KW-0813">Transport</keyword>
<dbReference type="Pfam" id="PF00507">
    <property type="entry name" value="Oxidored_q4"/>
    <property type="match status" value="1"/>
</dbReference>
<dbReference type="Gene3D" id="1.20.58.1610">
    <property type="entry name" value="NADH:ubiquinone/plastoquinone oxidoreductase, chain 3"/>
    <property type="match status" value="1"/>
</dbReference>
<feature type="transmembrane region" description="Helical" evidence="9">
    <location>
        <begin position="6"/>
        <end position="26"/>
    </location>
</feature>
<name>A0A344A224_ACIUN</name>
<evidence type="ECO:0000256" key="9">
    <source>
        <dbReference type="RuleBase" id="RU003640"/>
    </source>
</evidence>
<feature type="transmembrane region" description="Helical" evidence="9">
    <location>
        <begin position="54"/>
        <end position="79"/>
    </location>
</feature>
<dbReference type="GO" id="GO:0031966">
    <property type="term" value="C:mitochondrial membrane"/>
    <property type="evidence" value="ECO:0007669"/>
    <property type="project" value="UniProtKB-SubCell"/>
</dbReference>
<dbReference type="GO" id="GO:0030964">
    <property type="term" value="C:NADH dehydrogenase complex"/>
    <property type="evidence" value="ECO:0007669"/>
    <property type="project" value="TreeGrafter"/>
</dbReference>
<dbReference type="InterPro" id="IPR038430">
    <property type="entry name" value="NDAH_ubi_oxred_su3_sf"/>
</dbReference>
<keyword evidence="9" id="KW-0830">Ubiquinone</keyword>
<keyword evidence="9" id="KW-1278">Translocase</keyword>
<dbReference type="InterPro" id="IPR000440">
    <property type="entry name" value="NADH_UbQ/plastoQ_OxRdtase_su3"/>
</dbReference>
<evidence type="ECO:0000256" key="4">
    <source>
        <dbReference type="ARBA" id="ARBA00022448"/>
    </source>
</evidence>
<keyword evidence="6 9" id="KW-1133">Transmembrane helix</keyword>
<evidence type="ECO:0000256" key="2">
    <source>
        <dbReference type="ARBA" id="ARBA00008472"/>
    </source>
</evidence>
<keyword evidence="9" id="KW-0520">NAD</keyword>
<comment type="function">
    <text evidence="9">Core subunit of the mitochondrial membrane respiratory chain NADH dehydrogenase (Complex I) which catalyzes electron transfer from NADH through the respiratory chain, using ubiquinone as an electron acceptor. Essential for the catalytic activity of complex I.</text>
</comment>
<comment type="subcellular location">
    <subcellularLocation>
        <location evidence="1">Membrane</location>
    </subcellularLocation>
    <subcellularLocation>
        <location evidence="9">Mitochondrion membrane</location>
        <topology evidence="9">Multi-pass membrane protein</topology>
    </subcellularLocation>
</comment>